<evidence type="ECO:0000313" key="2">
    <source>
        <dbReference type="Proteomes" id="UP001497522"/>
    </source>
</evidence>
<keyword evidence="2" id="KW-1185">Reference proteome</keyword>
<reference evidence="1" key="1">
    <citation type="submission" date="2024-03" db="EMBL/GenBank/DDBJ databases">
        <authorList>
            <consortium name="ELIXIR-Norway"/>
            <consortium name="Elixir Norway"/>
        </authorList>
    </citation>
    <scope>NUCLEOTIDE SEQUENCE</scope>
</reference>
<dbReference type="EMBL" id="OZ023717">
    <property type="protein sequence ID" value="CAK9866742.1"/>
    <property type="molecule type" value="Genomic_DNA"/>
</dbReference>
<proteinExistence type="predicted"/>
<accession>A0ABP1AW83</accession>
<sequence length="79" mass="8838">MASPPPPLAERSRVTTRIWCVLGRLARWARGIMRIATMAFIPDIRVVIDYGRVKSHLSSLRLCLGNTARAARVHSLGRD</sequence>
<name>A0ABP1AW83_9BRYO</name>
<evidence type="ECO:0000313" key="1">
    <source>
        <dbReference type="EMBL" id="CAK9866742.1"/>
    </source>
</evidence>
<dbReference type="Proteomes" id="UP001497522">
    <property type="component" value="Chromosome 16"/>
</dbReference>
<gene>
    <name evidence="1" type="ORF">CSSPJE1EN2_LOCUS9737</name>
</gene>
<organism evidence="1 2">
    <name type="scientific">Sphagnum jensenii</name>
    <dbReference type="NCBI Taxonomy" id="128206"/>
    <lineage>
        <taxon>Eukaryota</taxon>
        <taxon>Viridiplantae</taxon>
        <taxon>Streptophyta</taxon>
        <taxon>Embryophyta</taxon>
        <taxon>Bryophyta</taxon>
        <taxon>Sphagnophytina</taxon>
        <taxon>Sphagnopsida</taxon>
        <taxon>Sphagnales</taxon>
        <taxon>Sphagnaceae</taxon>
        <taxon>Sphagnum</taxon>
    </lineage>
</organism>
<protein>
    <submittedName>
        <fullName evidence="1">Uncharacterized protein</fullName>
    </submittedName>
</protein>